<dbReference type="PIRSF" id="PIRSF006386">
    <property type="entry name" value="HCCAis_GSTk"/>
    <property type="match status" value="1"/>
</dbReference>
<evidence type="ECO:0000256" key="2">
    <source>
        <dbReference type="PIRSR" id="PIRSR006386-1"/>
    </source>
</evidence>
<dbReference type="EMBL" id="AWFH01000002">
    <property type="protein sequence ID" value="KCZ64620.1"/>
    <property type="molecule type" value="Genomic_DNA"/>
</dbReference>
<organism evidence="4 5">
    <name type="scientific">Hyphomonas atlantica</name>
    <dbReference type="NCBI Taxonomy" id="1280948"/>
    <lineage>
        <taxon>Bacteria</taxon>
        <taxon>Pseudomonadati</taxon>
        <taxon>Pseudomonadota</taxon>
        <taxon>Alphaproteobacteria</taxon>
        <taxon>Hyphomonadales</taxon>
        <taxon>Hyphomonadaceae</taxon>
        <taxon>Hyphomonas</taxon>
    </lineage>
</organism>
<dbReference type="STRING" id="1280948.HY36_12305"/>
<feature type="active site" description="Nucleophile" evidence="2">
    <location>
        <position position="32"/>
    </location>
</feature>
<dbReference type="Gene3D" id="3.40.30.10">
    <property type="entry name" value="Glutaredoxin"/>
    <property type="match status" value="1"/>
</dbReference>
<proteinExistence type="inferred from homology"/>
<comment type="catalytic activity">
    <reaction evidence="1">
        <text>2-hydroxychromene-2-carboxylate = (3E)-4-(2-hydroxyphenyl)-2-oxobut-3-enoate</text>
        <dbReference type="Rhea" id="RHEA:27401"/>
        <dbReference type="ChEBI" id="CHEBI:59350"/>
        <dbReference type="ChEBI" id="CHEBI:59353"/>
        <dbReference type="EC" id="5.99.1.4"/>
    </reaction>
</comment>
<dbReference type="InterPro" id="IPR014440">
    <property type="entry name" value="HCCAis_GSTk"/>
</dbReference>
<keyword evidence="1" id="KW-0413">Isomerase</keyword>
<keyword evidence="5" id="KW-1185">Reference proteome</keyword>
<dbReference type="PATRIC" id="fig|1280948.3.peg.693"/>
<dbReference type="InterPro" id="IPR001853">
    <property type="entry name" value="DSBA-like_thioredoxin_dom"/>
</dbReference>
<dbReference type="GO" id="GO:0004364">
    <property type="term" value="F:glutathione transferase activity"/>
    <property type="evidence" value="ECO:0007669"/>
    <property type="project" value="TreeGrafter"/>
</dbReference>
<dbReference type="Proteomes" id="UP000024547">
    <property type="component" value="Unassembled WGS sequence"/>
</dbReference>
<gene>
    <name evidence="4" type="ORF">HY36_12305</name>
</gene>
<dbReference type="AlphaFoldDB" id="A0A059EAI2"/>
<comment type="caution">
    <text evidence="4">The sequence shown here is derived from an EMBL/GenBank/DDBJ whole genome shotgun (WGS) entry which is preliminary data.</text>
</comment>
<dbReference type="EC" id="5.99.1.4" evidence="1"/>
<feature type="domain" description="DSBA-like thioredoxin" evidence="3">
    <location>
        <begin position="24"/>
        <end position="219"/>
    </location>
</feature>
<dbReference type="InterPro" id="IPR044087">
    <property type="entry name" value="NahD-like"/>
</dbReference>
<dbReference type="CDD" id="cd03022">
    <property type="entry name" value="DsbA_HCCA_Iso"/>
    <property type="match status" value="1"/>
</dbReference>
<dbReference type="InterPro" id="IPR051924">
    <property type="entry name" value="GST_Kappa/NadH"/>
</dbReference>
<dbReference type="Pfam" id="PF01323">
    <property type="entry name" value="DSBA"/>
    <property type="match status" value="1"/>
</dbReference>
<dbReference type="eggNOG" id="COG3917">
    <property type="taxonomic scope" value="Bacteria"/>
</dbReference>
<dbReference type="GO" id="GO:0018845">
    <property type="term" value="F:2-hydroxychromene-2-carboxylate isomerase activity"/>
    <property type="evidence" value="ECO:0007669"/>
    <property type="project" value="UniProtKB-UniRule"/>
</dbReference>
<evidence type="ECO:0000259" key="3">
    <source>
        <dbReference type="Pfam" id="PF01323"/>
    </source>
</evidence>
<dbReference type="PANTHER" id="PTHR42943:SF2">
    <property type="entry name" value="GLUTATHIONE S-TRANSFERASE KAPPA 1"/>
    <property type="match status" value="1"/>
</dbReference>
<sequence>MRSPWAEDPALTRSICGKEKSGMIEVYLDCASPWAYFGFEGVQPLAAEYGETLIWRPVLVGGIFNAVNSSVYHVREHVPAKMAYNAKDIQDWARNTGKVVNFPPSIFPVNSAAAMRVSMVLAEHDAKDFVAWIRAVYEAYWSQDQDIADPAVLAGIADSLGWEGVHLVERANAPKVRTGLRANTDEAIARGVFGVPTFFLDEDDMYFGADRLPNLKHALLRKHG</sequence>
<reference evidence="4 5" key="1">
    <citation type="journal article" date="2014" name="Antonie Van Leeuwenhoek">
        <title>Hyphomonas beringensis sp. nov. and Hyphomonas chukchiensis sp. nov., isolated from surface seawater of the Bering Sea and Chukchi Sea.</title>
        <authorList>
            <person name="Li C."/>
            <person name="Lai Q."/>
            <person name="Li G."/>
            <person name="Dong C."/>
            <person name="Wang J."/>
            <person name="Liao Y."/>
            <person name="Shao Z."/>
        </authorList>
    </citation>
    <scope>NUCLEOTIDE SEQUENCE [LARGE SCALE GENOMIC DNA]</scope>
    <source>
        <strain evidence="4 5">22II1-22F38</strain>
    </source>
</reference>
<protein>
    <recommendedName>
        <fullName evidence="1">2-hydroxychromene-2-carboxylate isomerase</fullName>
        <ecNumber evidence="1">5.99.1.4</ecNumber>
    </recommendedName>
</protein>
<comment type="similarity">
    <text evidence="1">Belongs to the GST superfamily. NadH family.</text>
</comment>
<dbReference type="GO" id="GO:0006749">
    <property type="term" value="P:glutathione metabolic process"/>
    <property type="evidence" value="ECO:0007669"/>
    <property type="project" value="TreeGrafter"/>
</dbReference>
<evidence type="ECO:0000256" key="1">
    <source>
        <dbReference type="PIRNR" id="PIRNR006386"/>
    </source>
</evidence>
<dbReference type="InterPro" id="IPR036249">
    <property type="entry name" value="Thioredoxin-like_sf"/>
</dbReference>
<dbReference type="GO" id="GO:1901170">
    <property type="term" value="P:naphthalene catabolic process"/>
    <property type="evidence" value="ECO:0007669"/>
    <property type="project" value="InterPro"/>
</dbReference>
<accession>A0A059EAI2</accession>
<dbReference type="SUPFAM" id="SSF52833">
    <property type="entry name" value="Thioredoxin-like"/>
    <property type="match status" value="1"/>
</dbReference>
<evidence type="ECO:0000313" key="4">
    <source>
        <dbReference type="EMBL" id="KCZ64620.1"/>
    </source>
</evidence>
<evidence type="ECO:0000313" key="5">
    <source>
        <dbReference type="Proteomes" id="UP000024547"/>
    </source>
</evidence>
<dbReference type="GO" id="GO:0004602">
    <property type="term" value="F:glutathione peroxidase activity"/>
    <property type="evidence" value="ECO:0007669"/>
    <property type="project" value="TreeGrafter"/>
</dbReference>
<dbReference type="PANTHER" id="PTHR42943">
    <property type="entry name" value="GLUTATHIONE S-TRANSFERASE KAPPA"/>
    <property type="match status" value="1"/>
</dbReference>
<name>A0A059EAI2_9PROT</name>